<accession>A0AAD3RX66</accession>
<keyword evidence="9" id="KW-1185">Reference proteome</keyword>
<dbReference type="GO" id="GO:0006122">
    <property type="term" value="P:mitochondrial electron transport, ubiquinol to cytochrome c"/>
    <property type="evidence" value="ECO:0007669"/>
    <property type="project" value="TreeGrafter"/>
</dbReference>
<keyword evidence="7" id="KW-0472">Membrane</keyword>
<dbReference type="GO" id="GO:0046872">
    <property type="term" value="F:metal ion binding"/>
    <property type="evidence" value="ECO:0007669"/>
    <property type="project" value="UniProtKB-KW"/>
</dbReference>
<evidence type="ECO:0000256" key="6">
    <source>
        <dbReference type="ARBA" id="ARBA00023004"/>
    </source>
</evidence>
<sequence length="119" mass="13482">MSLICYRDLVGVAYTEDEIKAIAAQIEVVDRLNDKGEMFTRPDKLSGSFPQPYANEQAARFANGEAYPPDLIISKPHHNAELEMEERKLLHLCRHFTYSELKLLSGVVLSSPDWSSLML</sequence>
<comment type="subcellular location">
    <subcellularLocation>
        <location evidence="1">Membrane</location>
    </subcellularLocation>
</comment>
<keyword evidence="6" id="KW-0408">Iron</keyword>
<dbReference type="Proteomes" id="UP001279734">
    <property type="component" value="Unassembled WGS sequence"/>
</dbReference>
<dbReference type="SUPFAM" id="SSF46626">
    <property type="entry name" value="Cytochrome c"/>
    <property type="match status" value="1"/>
</dbReference>
<keyword evidence="3" id="KW-0812">Transmembrane</keyword>
<dbReference type="AlphaFoldDB" id="A0AAD3RX66"/>
<evidence type="ECO:0000313" key="8">
    <source>
        <dbReference type="EMBL" id="GMG99315.1"/>
    </source>
</evidence>
<dbReference type="InterPro" id="IPR036909">
    <property type="entry name" value="Cyt_c-like_dom_sf"/>
</dbReference>
<evidence type="ECO:0000313" key="9">
    <source>
        <dbReference type="Proteomes" id="UP001279734"/>
    </source>
</evidence>
<dbReference type="Gene3D" id="1.10.760.10">
    <property type="entry name" value="Cytochrome c-like domain"/>
    <property type="match status" value="1"/>
</dbReference>
<dbReference type="PANTHER" id="PTHR10266">
    <property type="entry name" value="CYTOCHROME C1"/>
    <property type="match status" value="1"/>
</dbReference>
<keyword evidence="2" id="KW-0349">Heme</keyword>
<dbReference type="PANTHER" id="PTHR10266:SF3">
    <property type="entry name" value="CYTOCHROME C1, HEME PROTEIN, MITOCHONDRIAL"/>
    <property type="match status" value="1"/>
</dbReference>
<proteinExistence type="predicted"/>
<dbReference type="GO" id="GO:0020037">
    <property type="term" value="F:heme binding"/>
    <property type="evidence" value="ECO:0007669"/>
    <property type="project" value="InterPro"/>
</dbReference>
<reference evidence="8" key="1">
    <citation type="submission" date="2023-05" db="EMBL/GenBank/DDBJ databases">
        <title>Nepenthes gracilis genome sequencing.</title>
        <authorList>
            <person name="Fukushima K."/>
        </authorList>
    </citation>
    <scope>NUCLEOTIDE SEQUENCE</scope>
    <source>
        <strain evidence="8">SING2019-196</strain>
    </source>
</reference>
<evidence type="ECO:0000256" key="2">
    <source>
        <dbReference type="ARBA" id="ARBA00022617"/>
    </source>
</evidence>
<dbReference type="GO" id="GO:0009055">
    <property type="term" value="F:electron transfer activity"/>
    <property type="evidence" value="ECO:0007669"/>
    <property type="project" value="InterPro"/>
</dbReference>
<dbReference type="GO" id="GO:0016020">
    <property type="term" value="C:membrane"/>
    <property type="evidence" value="ECO:0007669"/>
    <property type="project" value="UniProtKB-SubCell"/>
</dbReference>
<evidence type="ECO:0000256" key="3">
    <source>
        <dbReference type="ARBA" id="ARBA00022692"/>
    </source>
</evidence>
<dbReference type="EMBL" id="BSYO01000001">
    <property type="protein sequence ID" value="GMG99315.1"/>
    <property type="molecule type" value="Genomic_DNA"/>
</dbReference>
<organism evidence="8 9">
    <name type="scientific">Nepenthes gracilis</name>
    <name type="common">Slender pitcher plant</name>
    <dbReference type="NCBI Taxonomy" id="150966"/>
    <lineage>
        <taxon>Eukaryota</taxon>
        <taxon>Viridiplantae</taxon>
        <taxon>Streptophyta</taxon>
        <taxon>Embryophyta</taxon>
        <taxon>Tracheophyta</taxon>
        <taxon>Spermatophyta</taxon>
        <taxon>Magnoliopsida</taxon>
        <taxon>eudicotyledons</taxon>
        <taxon>Gunneridae</taxon>
        <taxon>Pentapetalae</taxon>
        <taxon>Caryophyllales</taxon>
        <taxon>Nepenthaceae</taxon>
        <taxon>Nepenthes</taxon>
    </lineage>
</organism>
<dbReference type="InterPro" id="IPR002326">
    <property type="entry name" value="Cyt_c1"/>
</dbReference>
<keyword evidence="5" id="KW-1133">Transmembrane helix</keyword>
<comment type="caution">
    <text evidence="8">The sequence shown here is derived from an EMBL/GenBank/DDBJ whole genome shotgun (WGS) entry which is preliminary data.</text>
</comment>
<evidence type="ECO:0000256" key="7">
    <source>
        <dbReference type="ARBA" id="ARBA00023136"/>
    </source>
</evidence>
<gene>
    <name evidence="8" type="ORF">Nepgr_001155</name>
</gene>
<evidence type="ECO:0000256" key="5">
    <source>
        <dbReference type="ARBA" id="ARBA00022989"/>
    </source>
</evidence>
<dbReference type="GO" id="GO:0005739">
    <property type="term" value="C:mitochondrion"/>
    <property type="evidence" value="ECO:0007669"/>
    <property type="project" value="GOC"/>
</dbReference>
<evidence type="ECO:0000256" key="4">
    <source>
        <dbReference type="ARBA" id="ARBA00022723"/>
    </source>
</evidence>
<protein>
    <submittedName>
        <fullName evidence="8">Uncharacterized protein</fullName>
    </submittedName>
</protein>
<evidence type="ECO:0000256" key="1">
    <source>
        <dbReference type="ARBA" id="ARBA00004370"/>
    </source>
</evidence>
<dbReference type="Pfam" id="PF02167">
    <property type="entry name" value="Cytochrom_C1"/>
    <property type="match status" value="1"/>
</dbReference>
<keyword evidence="4" id="KW-0479">Metal-binding</keyword>
<name>A0AAD3RX66_NEPGR</name>